<dbReference type="GO" id="GO:0005737">
    <property type="term" value="C:cytoplasm"/>
    <property type="evidence" value="ECO:0007669"/>
    <property type="project" value="TreeGrafter"/>
</dbReference>
<dbReference type="InterPro" id="IPR000086">
    <property type="entry name" value="NUDIX_hydrolase_dom"/>
</dbReference>
<dbReference type="InterPro" id="IPR016181">
    <property type="entry name" value="Acyl_CoA_acyltransferase"/>
</dbReference>
<organism evidence="4 5">
    <name type="scientific">Terracoccus luteus</name>
    <dbReference type="NCBI Taxonomy" id="53356"/>
    <lineage>
        <taxon>Bacteria</taxon>
        <taxon>Bacillati</taxon>
        <taxon>Actinomycetota</taxon>
        <taxon>Actinomycetes</taxon>
        <taxon>Micrococcales</taxon>
        <taxon>Intrasporangiaceae</taxon>
        <taxon>Terracoccus</taxon>
    </lineage>
</organism>
<dbReference type="PRINTS" id="PR00502">
    <property type="entry name" value="NUDIXFAMILY"/>
</dbReference>
<evidence type="ECO:0000313" key="5">
    <source>
        <dbReference type="Proteomes" id="UP000278440"/>
    </source>
</evidence>
<keyword evidence="1" id="KW-0378">Hydrolase</keyword>
<name>A0A495XVX3_9MICO</name>
<sequence length="360" mass="39382">MPFDAVTLPPGEQPTLVDGELVLRPWRAEDADATRPLHDAVMARWFDSPAVVPDRDDHLAWVERTHAEWREGSKATFVLQWRGEAVGSVDVRHRSPGVGALSWAVFAPYRGRGLSSTAVRRLVRWCFTAVDAPEPGLGLRRVEAEVNPLNRSSMNTALRSGLRREGVLRGNTLLGDEVHDTVLLGRLATDPEPGTREGFTAMLDSQLPTKRVIGQGLVRNGAGELLLCELAYKREWDLPGGVVDPGESPATCVVREIREELALDVSVTRLLAVNWLKPWLGWGDAVLFVFEVAPVGDDLTDRATLLEREVRALHWVSPTDAPEHVAPYNARMLASLGAAEAAGDTGTLVLEDGLPRREGA</sequence>
<gene>
    <name evidence="4" type="ORF">DFJ68_1560</name>
</gene>
<dbReference type="EMBL" id="RBXT01000001">
    <property type="protein sequence ID" value="RKT78122.1"/>
    <property type="molecule type" value="Genomic_DNA"/>
</dbReference>
<dbReference type="GO" id="GO:0008999">
    <property type="term" value="F:protein-N-terminal-alanine acetyltransferase activity"/>
    <property type="evidence" value="ECO:0007669"/>
    <property type="project" value="TreeGrafter"/>
</dbReference>
<feature type="domain" description="Nudix hydrolase" evidence="3">
    <location>
        <begin position="208"/>
        <end position="338"/>
    </location>
</feature>
<dbReference type="SUPFAM" id="SSF55811">
    <property type="entry name" value="Nudix"/>
    <property type="match status" value="1"/>
</dbReference>
<protein>
    <submittedName>
        <fullName evidence="4">RimJ/RimL family protein N-acetyltransferase</fullName>
    </submittedName>
</protein>
<dbReference type="Gene3D" id="3.40.630.30">
    <property type="match status" value="1"/>
</dbReference>
<dbReference type="InterPro" id="IPR015797">
    <property type="entry name" value="NUDIX_hydrolase-like_dom_sf"/>
</dbReference>
<dbReference type="Proteomes" id="UP000278440">
    <property type="component" value="Unassembled WGS sequence"/>
</dbReference>
<dbReference type="RefSeq" id="WP_245963531.1">
    <property type="nucleotide sequence ID" value="NZ_RBXT01000001.1"/>
</dbReference>
<reference evidence="4 5" key="1">
    <citation type="submission" date="2018-10" db="EMBL/GenBank/DDBJ databases">
        <title>Sequencing the genomes of 1000 actinobacteria strains.</title>
        <authorList>
            <person name="Klenk H.-P."/>
        </authorList>
    </citation>
    <scope>NUCLEOTIDE SEQUENCE [LARGE SCALE GENOMIC DNA]</scope>
    <source>
        <strain evidence="4 5">DSM 44267</strain>
    </source>
</reference>
<dbReference type="CDD" id="cd18876">
    <property type="entry name" value="NUDIX_Hydrolase"/>
    <property type="match status" value="1"/>
</dbReference>
<accession>A0A495XVX3</accession>
<dbReference type="PROSITE" id="PS51462">
    <property type="entry name" value="NUDIX"/>
    <property type="match status" value="1"/>
</dbReference>
<dbReference type="GO" id="GO:1990189">
    <property type="term" value="F:protein N-terminal-serine acetyltransferase activity"/>
    <property type="evidence" value="ECO:0007669"/>
    <property type="project" value="TreeGrafter"/>
</dbReference>
<dbReference type="Pfam" id="PF13302">
    <property type="entry name" value="Acetyltransf_3"/>
    <property type="match status" value="1"/>
</dbReference>
<comment type="caution">
    <text evidence="4">The sequence shown here is derived from an EMBL/GenBank/DDBJ whole genome shotgun (WGS) entry which is preliminary data.</text>
</comment>
<dbReference type="SUPFAM" id="SSF55729">
    <property type="entry name" value="Acyl-CoA N-acyltransferases (Nat)"/>
    <property type="match status" value="1"/>
</dbReference>
<evidence type="ECO:0000259" key="2">
    <source>
        <dbReference type="PROSITE" id="PS51186"/>
    </source>
</evidence>
<dbReference type="InterPro" id="IPR000182">
    <property type="entry name" value="GNAT_dom"/>
</dbReference>
<dbReference type="Gene3D" id="3.90.79.10">
    <property type="entry name" value="Nucleoside Triphosphate Pyrophosphohydrolase"/>
    <property type="match status" value="1"/>
</dbReference>
<proteinExistence type="predicted"/>
<dbReference type="AlphaFoldDB" id="A0A495XVX3"/>
<dbReference type="GO" id="GO:0016787">
    <property type="term" value="F:hydrolase activity"/>
    <property type="evidence" value="ECO:0007669"/>
    <property type="project" value="UniProtKB-KW"/>
</dbReference>
<evidence type="ECO:0000313" key="4">
    <source>
        <dbReference type="EMBL" id="RKT78122.1"/>
    </source>
</evidence>
<dbReference type="PANTHER" id="PTHR43441:SF10">
    <property type="entry name" value="ACETYLTRANSFERASE"/>
    <property type="match status" value="1"/>
</dbReference>
<keyword evidence="4" id="KW-0808">Transferase</keyword>
<dbReference type="Pfam" id="PF00293">
    <property type="entry name" value="NUDIX"/>
    <property type="match status" value="1"/>
</dbReference>
<dbReference type="InterPro" id="IPR051908">
    <property type="entry name" value="Ribosomal_N-acetyltransferase"/>
</dbReference>
<dbReference type="InterPro" id="IPR020476">
    <property type="entry name" value="Nudix_hydrolase"/>
</dbReference>
<evidence type="ECO:0000259" key="3">
    <source>
        <dbReference type="PROSITE" id="PS51462"/>
    </source>
</evidence>
<keyword evidence="5" id="KW-1185">Reference proteome</keyword>
<evidence type="ECO:0000256" key="1">
    <source>
        <dbReference type="ARBA" id="ARBA00022801"/>
    </source>
</evidence>
<dbReference type="PANTHER" id="PTHR43441">
    <property type="entry name" value="RIBOSOMAL-PROTEIN-SERINE ACETYLTRANSFERASE"/>
    <property type="match status" value="1"/>
</dbReference>
<dbReference type="PROSITE" id="PS51186">
    <property type="entry name" value="GNAT"/>
    <property type="match status" value="1"/>
</dbReference>
<feature type="domain" description="N-acetyltransferase" evidence="2">
    <location>
        <begin position="21"/>
        <end position="189"/>
    </location>
</feature>